<protein>
    <recommendedName>
        <fullName evidence="2">Amidase domain-containing protein</fullName>
    </recommendedName>
</protein>
<organism evidence="3 4">
    <name type="scientific">Diplodia intermedia</name>
    <dbReference type="NCBI Taxonomy" id="856260"/>
    <lineage>
        <taxon>Eukaryota</taxon>
        <taxon>Fungi</taxon>
        <taxon>Dikarya</taxon>
        <taxon>Ascomycota</taxon>
        <taxon>Pezizomycotina</taxon>
        <taxon>Dothideomycetes</taxon>
        <taxon>Dothideomycetes incertae sedis</taxon>
        <taxon>Botryosphaeriales</taxon>
        <taxon>Botryosphaeriaceae</taxon>
        <taxon>Diplodia</taxon>
    </lineage>
</organism>
<dbReference type="PANTHER" id="PTHR42678">
    <property type="entry name" value="AMIDASE"/>
    <property type="match status" value="1"/>
</dbReference>
<dbReference type="InterPro" id="IPR036928">
    <property type="entry name" value="AS_sf"/>
</dbReference>
<keyword evidence="4" id="KW-1185">Reference proteome</keyword>
<evidence type="ECO:0000256" key="1">
    <source>
        <dbReference type="SAM" id="SignalP"/>
    </source>
</evidence>
<name>A0ABR3U138_9PEZI</name>
<feature type="domain" description="Amidase" evidence="2">
    <location>
        <begin position="53"/>
        <end position="521"/>
    </location>
</feature>
<evidence type="ECO:0000313" key="4">
    <source>
        <dbReference type="Proteomes" id="UP001521184"/>
    </source>
</evidence>
<reference evidence="3 4" key="1">
    <citation type="journal article" date="2023" name="Plant Dis.">
        <title>First Report of Diplodia intermedia Causing Canker and Dieback Diseases on Apple Trees in Canada.</title>
        <authorList>
            <person name="Ellouze W."/>
            <person name="Ilyukhin E."/>
            <person name="Sulman M."/>
            <person name="Ali S."/>
        </authorList>
    </citation>
    <scope>NUCLEOTIDE SEQUENCE [LARGE SCALE GENOMIC DNA]</scope>
    <source>
        <strain evidence="3 4">M45-28</strain>
    </source>
</reference>
<accession>A0ABR3U138</accession>
<dbReference type="InterPro" id="IPR023631">
    <property type="entry name" value="Amidase_dom"/>
</dbReference>
<evidence type="ECO:0000313" key="3">
    <source>
        <dbReference type="EMBL" id="KAL1649264.1"/>
    </source>
</evidence>
<dbReference type="Pfam" id="PF01425">
    <property type="entry name" value="Amidase"/>
    <property type="match status" value="1"/>
</dbReference>
<feature type="chain" id="PRO_5047049699" description="Amidase domain-containing protein" evidence="1">
    <location>
        <begin position="26"/>
        <end position="590"/>
    </location>
</feature>
<dbReference type="SUPFAM" id="SSF75304">
    <property type="entry name" value="Amidase signature (AS) enzymes"/>
    <property type="match status" value="1"/>
</dbReference>
<dbReference type="PANTHER" id="PTHR42678:SF5">
    <property type="entry name" value="GLUTAMYL-TRNA(GLN) AMIDOTRANSFERASE SUBUNIT A"/>
    <property type="match status" value="1"/>
</dbReference>
<feature type="signal peptide" evidence="1">
    <location>
        <begin position="1"/>
        <end position="25"/>
    </location>
</feature>
<gene>
    <name evidence="3" type="ORF">SLS58_001839</name>
</gene>
<sequence length="590" mass="60904">MLSIKSSIRLLTIVFLLAISGHASAQSLGFDSREATIATVHHALYTGLSSCREVVSSFLTRIEAHNPKINAIIALNPAALATADALDEALAQGNATGPLFCVPVLLKDNFDFAGLPTTGGNLGLASLRPAASAPAVAALQRAGAVVLGKANLHELALEGLSVSSLGGQTRNPYDASRTPGGSSGGSGAAVAAGFAVLATGTDTVNSLRSPASANNLFSVRPTRGLVSRSGVMPISYTQDAAGVIARSLEDVAAALTVMAGVGYDVDGDNATALIPESSVGVDYGAELAAASSTGLDGVRLGLLEPFFNRTASPENDPVNEAMDAVVGALEAAGATVVRINDTALFNVTSIAAELDTQRFEYRESMDAYLQNPGRASNSSSSSPRTLADIYATNNTSGSGAGNGSFVVIPAQYEYVTTSLRSSTANATYAAVQAGVRNLTLALASTLSAHRVSALIYPEQRNLVVPIGSASQAGRNGILAALTGSPVVTVPVGFSEATEEAPLGVPIGMEILGRPWAERGLLAVAKGVCAALGPRARRRSPEWAKGFVEAKEYESVPVTENLALMFTLIDKRSEKKLKRAWRQSLLTFCDE</sequence>
<dbReference type="Proteomes" id="UP001521184">
    <property type="component" value="Unassembled WGS sequence"/>
</dbReference>
<dbReference type="EMBL" id="JAKEKT020000007">
    <property type="protein sequence ID" value="KAL1649264.1"/>
    <property type="molecule type" value="Genomic_DNA"/>
</dbReference>
<keyword evidence="1" id="KW-0732">Signal</keyword>
<evidence type="ECO:0000259" key="2">
    <source>
        <dbReference type="Pfam" id="PF01425"/>
    </source>
</evidence>
<dbReference type="Gene3D" id="3.90.1300.10">
    <property type="entry name" value="Amidase signature (AS) domain"/>
    <property type="match status" value="1"/>
</dbReference>
<proteinExistence type="predicted"/>
<comment type="caution">
    <text evidence="3">The sequence shown here is derived from an EMBL/GenBank/DDBJ whole genome shotgun (WGS) entry which is preliminary data.</text>
</comment>